<evidence type="ECO:0008006" key="3">
    <source>
        <dbReference type="Google" id="ProtNLM"/>
    </source>
</evidence>
<proteinExistence type="predicted"/>
<keyword evidence="2" id="KW-1185">Reference proteome</keyword>
<organism evidence="1 2">
    <name type="scientific">Aliidiomarina sanyensis</name>
    <dbReference type="NCBI Taxonomy" id="1249555"/>
    <lineage>
        <taxon>Bacteria</taxon>
        <taxon>Pseudomonadati</taxon>
        <taxon>Pseudomonadota</taxon>
        <taxon>Gammaproteobacteria</taxon>
        <taxon>Alteromonadales</taxon>
        <taxon>Idiomarinaceae</taxon>
        <taxon>Aliidiomarina</taxon>
    </lineage>
</organism>
<dbReference type="InterPro" id="IPR010352">
    <property type="entry name" value="DUF945"/>
</dbReference>
<comment type="caution">
    <text evidence="1">The sequence shown here is derived from an EMBL/GenBank/DDBJ whole genome shotgun (WGS) entry which is preliminary data.</text>
</comment>
<evidence type="ECO:0000313" key="2">
    <source>
        <dbReference type="Proteomes" id="UP000288405"/>
    </source>
</evidence>
<dbReference type="AlphaFoldDB" id="A0A432WRR0"/>
<dbReference type="OrthoDB" id="5973611at2"/>
<dbReference type="RefSeq" id="WP_126775774.1">
    <property type="nucleotide sequence ID" value="NZ_PIPM01000001.1"/>
</dbReference>
<reference evidence="1 2" key="1">
    <citation type="journal article" date="2011" name="Front. Microbiol.">
        <title>Genomic signatures of strain selection and enhancement in Bacillus atrophaeus var. globigii, a historical biowarfare simulant.</title>
        <authorList>
            <person name="Gibbons H.S."/>
            <person name="Broomall S.M."/>
            <person name="McNew L.A."/>
            <person name="Daligault H."/>
            <person name="Chapman C."/>
            <person name="Bruce D."/>
            <person name="Karavis M."/>
            <person name="Krepps M."/>
            <person name="McGregor P.A."/>
            <person name="Hong C."/>
            <person name="Park K.H."/>
            <person name="Akmal A."/>
            <person name="Feldman A."/>
            <person name="Lin J.S."/>
            <person name="Chang W.E."/>
            <person name="Higgs B.W."/>
            <person name="Demirev P."/>
            <person name="Lindquist J."/>
            <person name="Liem A."/>
            <person name="Fochler E."/>
            <person name="Read T.D."/>
            <person name="Tapia R."/>
            <person name="Johnson S."/>
            <person name="Bishop-Lilly K.A."/>
            <person name="Detter C."/>
            <person name="Han C."/>
            <person name="Sozhamannan S."/>
            <person name="Rosenzweig C.N."/>
            <person name="Skowronski E.W."/>
        </authorList>
    </citation>
    <scope>NUCLEOTIDE SEQUENCE [LARGE SCALE GENOMIC DNA]</scope>
    <source>
        <strain evidence="1 2">GYP-17</strain>
    </source>
</reference>
<protein>
    <recommendedName>
        <fullName evidence="3">Peptidase C-terminal archaeal/bacterial domain-containing protein</fullName>
    </recommendedName>
</protein>
<evidence type="ECO:0000313" key="1">
    <source>
        <dbReference type="EMBL" id="RUO36460.1"/>
    </source>
</evidence>
<gene>
    <name evidence="1" type="ORF">CWE11_01185</name>
</gene>
<sequence>MSGYVRKGLSALILIALLYLVFSFWTSRSLSQEVAAYADTLIQRDDVMVTQLEYQGGLFSGTLVYDLTWRPMEGEALEIREFLMLLDDFGLESGAAGGLRLRGHQRVLHGPWIGGSHRFGRARATVAIPLPDAARVYLPQYPGKTPLFSIELVAGLRGESIVSIRSADYRGRVVDEWGETVAQLTLLGMNIELRGNRAITRVGLHGNIDRWALEIPSDDISIDLTGLKFSSRQSLVTPSLWVGPQALNFDKLVFGFTETAGEIVGASIRSDDAVRGGQYESLTSLHFDAIRVLPFETGPVALSMRLSNVDASSYAALLEAVDAMYAGDGEADAYDSIYAALETILQKGPKLAVDPLTIAVADKDDISVSLYVGFDGFNRSETTEIEDVLRHLVLDGRVRIQHSALQALLRTRLAVDHEQGTRTLDARAQLELAELLESLQASEWVEVKDDHIEGTIRLEAGLSSRNAEEPVDLTTHFGIIDQAQQTARALLGFGSQDSALAGFMPGRSADVLMHLEEPLWPAQRLSSGFTPDPVRVDLIAGGQDALESILGADCVGYVTAAQPDIVIDYTAGHFDLYVYVDASHDTTLAIRDPNGRWFCNDDAPGLGLNPGLHFSDPVSGRYTVWVGNYSSGTGSATLLISELGMNP</sequence>
<accession>A0A432WRR0</accession>
<dbReference type="Proteomes" id="UP000288405">
    <property type="component" value="Unassembled WGS sequence"/>
</dbReference>
<name>A0A432WRR0_9GAMM</name>
<dbReference type="EMBL" id="PIPM01000001">
    <property type="protein sequence ID" value="RUO36460.1"/>
    <property type="molecule type" value="Genomic_DNA"/>
</dbReference>
<dbReference type="Pfam" id="PF06097">
    <property type="entry name" value="DUF945"/>
    <property type="match status" value="1"/>
</dbReference>